<proteinExistence type="predicted"/>
<dbReference type="EMBL" id="LXQA011062864">
    <property type="protein sequence ID" value="MCI83260.1"/>
    <property type="molecule type" value="Genomic_DNA"/>
</dbReference>
<organism evidence="1 2">
    <name type="scientific">Trifolium medium</name>
    <dbReference type="NCBI Taxonomy" id="97028"/>
    <lineage>
        <taxon>Eukaryota</taxon>
        <taxon>Viridiplantae</taxon>
        <taxon>Streptophyta</taxon>
        <taxon>Embryophyta</taxon>
        <taxon>Tracheophyta</taxon>
        <taxon>Spermatophyta</taxon>
        <taxon>Magnoliopsida</taxon>
        <taxon>eudicotyledons</taxon>
        <taxon>Gunneridae</taxon>
        <taxon>Pentapetalae</taxon>
        <taxon>rosids</taxon>
        <taxon>fabids</taxon>
        <taxon>Fabales</taxon>
        <taxon>Fabaceae</taxon>
        <taxon>Papilionoideae</taxon>
        <taxon>50 kb inversion clade</taxon>
        <taxon>NPAAA clade</taxon>
        <taxon>Hologalegina</taxon>
        <taxon>IRL clade</taxon>
        <taxon>Trifolieae</taxon>
        <taxon>Trifolium</taxon>
    </lineage>
</organism>
<evidence type="ECO:0000313" key="1">
    <source>
        <dbReference type="EMBL" id="MCI83260.1"/>
    </source>
</evidence>
<comment type="caution">
    <text evidence="1">The sequence shown here is derived from an EMBL/GenBank/DDBJ whole genome shotgun (WGS) entry which is preliminary data.</text>
</comment>
<evidence type="ECO:0000313" key="2">
    <source>
        <dbReference type="Proteomes" id="UP000265520"/>
    </source>
</evidence>
<reference evidence="1 2" key="1">
    <citation type="journal article" date="2018" name="Front. Plant Sci.">
        <title>Red Clover (Trifolium pratense) and Zigzag Clover (T. medium) - A Picture of Genomic Similarities and Differences.</title>
        <authorList>
            <person name="Dluhosova J."/>
            <person name="Istvanek J."/>
            <person name="Nedelnik J."/>
            <person name="Repkova J."/>
        </authorList>
    </citation>
    <scope>NUCLEOTIDE SEQUENCE [LARGE SCALE GENOMIC DNA]</scope>
    <source>
        <strain evidence="2">cv. 10/8</strain>
        <tissue evidence="1">Leaf</tissue>
    </source>
</reference>
<feature type="non-terminal residue" evidence="1">
    <location>
        <position position="31"/>
    </location>
</feature>
<dbReference type="AlphaFoldDB" id="A0A392V9X1"/>
<dbReference type="Proteomes" id="UP000265520">
    <property type="component" value="Unassembled WGS sequence"/>
</dbReference>
<name>A0A392V9X1_9FABA</name>
<sequence length="31" mass="3459">MAGTSWVQSKCSIIEGEAMALIEAMKEMTRR</sequence>
<accession>A0A392V9X1</accession>
<keyword evidence="2" id="KW-1185">Reference proteome</keyword>
<protein>
    <submittedName>
        <fullName evidence="1">Uncharacterized protein</fullName>
    </submittedName>
</protein>